<dbReference type="Pfam" id="PF00535">
    <property type="entry name" value="Glycos_transf_2"/>
    <property type="match status" value="1"/>
</dbReference>
<dbReference type="GO" id="GO:0005886">
    <property type="term" value="C:plasma membrane"/>
    <property type="evidence" value="ECO:0007669"/>
    <property type="project" value="UniProtKB-SubCell"/>
</dbReference>
<feature type="non-terminal residue" evidence="8">
    <location>
        <position position="326"/>
    </location>
</feature>
<gene>
    <name evidence="8" type="ORF">DIT26_08105</name>
</gene>
<dbReference type="PANTHER" id="PTHR43646:SF2">
    <property type="entry name" value="GLYCOSYLTRANSFERASE 2-LIKE DOMAIN-CONTAINING PROTEIN"/>
    <property type="match status" value="1"/>
</dbReference>
<proteinExistence type="predicted"/>
<comment type="subcellular location">
    <subcellularLocation>
        <location evidence="1">Cell membrane</location>
    </subcellularLocation>
</comment>
<dbReference type="InterPro" id="IPR001173">
    <property type="entry name" value="Glyco_trans_2-like"/>
</dbReference>
<dbReference type="PANTHER" id="PTHR43646">
    <property type="entry name" value="GLYCOSYLTRANSFERASE"/>
    <property type="match status" value="1"/>
</dbReference>
<dbReference type="SUPFAM" id="SSF53448">
    <property type="entry name" value="Nucleotide-diphospho-sugar transferases"/>
    <property type="match status" value="1"/>
</dbReference>
<evidence type="ECO:0000256" key="6">
    <source>
        <dbReference type="SAM" id="Phobius"/>
    </source>
</evidence>
<dbReference type="EMBL" id="DQBS01000179">
    <property type="protein sequence ID" value="HCO70517.1"/>
    <property type="molecule type" value="Genomic_DNA"/>
</dbReference>
<evidence type="ECO:0000256" key="4">
    <source>
        <dbReference type="ARBA" id="ARBA00022679"/>
    </source>
</evidence>
<keyword evidence="6" id="KW-1133">Transmembrane helix</keyword>
<protein>
    <submittedName>
        <fullName evidence="8">Glycosyl transferase family 2</fullName>
    </submittedName>
</protein>
<feature type="transmembrane region" description="Helical" evidence="6">
    <location>
        <begin position="296"/>
        <end position="321"/>
    </location>
</feature>
<evidence type="ECO:0000313" key="8">
    <source>
        <dbReference type="EMBL" id="HCO70517.1"/>
    </source>
</evidence>
<keyword evidence="4 8" id="KW-0808">Transferase</keyword>
<evidence type="ECO:0000256" key="3">
    <source>
        <dbReference type="ARBA" id="ARBA00022676"/>
    </source>
</evidence>
<evidence type="ECO:0000313" key="9">
    <source>
        <dbReference type="Proteomes" id="UP000264215"/>
    </source>
</evidence>
<evidence type="ECO:0000256" key="5">
    <source>
        <dbReference type="ARBA" id="ARBA00023136"/>
    </source>
</evidence>
<dbReference type="InterPro" id="IPR029044">
    <property type="entry name" value="Nucleotide-diphossugar_trans"/>
</dbReference>
<organism evidence="8 9">
    <name type="scientific">Mesotoga infera</name>
    <dbReference type="NCBI Taxonomy" id="1236046"/>
    <lineage>
        <taxon>Bacteria</taxon>
        <taxon>Thermotogati</taxon>
        <taxon>Thermotogota</taxon>
        <taxon>Thermotogae</taxon>
        <taxon>Kosmotogales</taxon>
        <taxon>Kosmotogaceae</taxon>
        <taxon>Mesotoga</taxon>
    </lineage>
</organism>
<evidence type="ECO:0000256" key="1">
    <source>
        <dbReference type="ARBA" id="ARBA00004236"/>
    </source>
</evidence>
<keyword evidence="3" id="KW-0328">Glycosyltransferase</keyword>
<keyword evidence="5 6" id="KW-0472">Membrane</keyword>
<evidence type="ECO:0000259" key="7">
    <source>
        <dbReference type="Pfam" id="PF00535"/>
    </source>
</evidence>
<keyword evidence="2" id="KW-1003">Cell membrane</keyword>
<dbReference type="Gene3D" id="3.90.550.10">
    <property type="entry name" value="Spore Coat Polysaccharide Biosynthesis Protein SpsA, Chain A"/>
    <property type="match status" value="1"/>
</dbReference>
<accession>A0A3D3TPH5</accession>
<dbReference type="AlphaFoldDB" id="A0A3D3TPH5"/>
<comment type="caution">
    <text evidence="8">The sequence shown here is derived from an EMBL/GenBank/DDBJ whole genome shotgun (WGS) entry which is preliminary data.</text>
</comment>
<feature type="transmembrane region" description="Helical" evidence="6">
    <location>
        <begin position="173"/>
        <end position="193"/>
    </location>
</feature>
<feature type="transmembrane region" description="Helical" evidence="6">
    <location>
        <begin position="6"/>
        <end position="28"/>
    </location>
</feature>
<sequence>MTSLLFQSISITLFLGMMFVISVSNAILMKKISRFEGILHGPLVSVLIPARNEEKNISRCVYSLLNQDYRNLELIVLDDSSSDATLQILESMTSEFSNLRVIKGEALPEGWLGKHWACHQLAREAKGEILLFTDADTVHASSTVSHAIGVMIGEKTDLLTAIVKERTDTLGELITIPFMIHSVFSIFPLAIAYGKRFKSLAVTSGQFMMFRKQSYLSIGGHEAVKDHGVDDISLGRLTKKAGMKWRLYDASDLVECKMYDGFKAAYFGFLKNYFSLFDYRIIPAAFVWSWMLTLDFFPLIVALLFIFGVAIPESAGILSLISLTLS</sequence>
<name>A0A3D3TPH5_9BACT</name>
<dbReference type="CDD" id="cd06423">
    <property type="entry name" value="CESA_like"/>
    <property type="match status" value="1"/>
</dbReference>
<dbReference type="GO" id="GO:0016757">
    <property type="term" value="F:glycosyltransferase activity"/>
    <property type="evidence" value="ECO:0007669"/>
    <property type="project" value="UniProtKB-KW"/>
</dbReference>
<feature type="domain" description="Glycosyltransferase 2-like" evidence="7">
    <location>
        <begin position="45"/>
        <end position="215"/>
    </location>
</feature>
<keyword evidence="6" id="KW-0812">Transmembrane</keyword>
<evidence type="ECO:0000256" key="2">
    <source>
        <dbReference type="ARBA" id="ARBA00022475"/>
    </source>
</evidence>
<dbReference type="Proteomes" id="UP000264215">
    <property type="component" value="Unassembled WGS sequence"/>
</dbReference>
<reference evidence="8 9" key="1">
    <citation type="journal article" date="2018" name="Nat. Biotechnol.">
        <title>A standardized bacterial taxonomy based on genome phylogeny substantially revises the tree of life.</title>
        <authorList>
            <person name="Parks D.H."/>
            <person name="Chuvochina M."/>
            <person name="Waite D.W."/>
            <person name="Rinke C."/>
            <person name="Skarshewski A."/>
            <person name="Chaumeil P.A."/>
            <person name="Hugenholtz P."/>
        </authorList>
    </citation>
    <scope>NUCLEOTIDE SEQUENCE [LARGE SCALE GENOMIC DNA]</scope>
    <source>
        <strain evidence="8">UBA9905</strain>
    </source>
</reference>